<dbReference type="RefSeq" id="WP_197311022.1">
    <property type="nucleotide sequence ID" value="NZ_JADZLT010000049.1"/>
</dbReference>
<dbReference type="Gene3D" id="3.30.565.10">
    <property type="entry name" value="Histidine kinase-like ATPase, C-terminal domain"/>
    <property type="match status" value="1"/>
</dbReference>
<comment type="caution">
    <text evidence="9">The sequence shown here is derived from an EMBL/GenBank/DDBJ whole genome shotgun (WGS) entry which is preliminary data.</text>
</comment>
<dbReference type="GO" id="GO:0004673">
    <property type="term" value="F:protein histidine kinase activity"/>
    <property type="evidence" value="ECO:0007669"/>
    <property type="project" value="UniProtKB-EC"/>
</dbReference>
<dbReference type="InterPro" id="IPR035965">
    <property type="entry name" value="PAS-like_dom_sf"/>
</dbReference>
<evidence type="ECO:0000256" key="6">
    <source>
        <dbReference type="ARBA" id="ARBA00022777"/>
    </source>
</evidence>
<name>A0A931MZE4_9HYPH</name>
<dbReference type="InterPro" id="IPR013656">
    <property type="entry name" value="PAS_4"/>
</dbReference>
<protein>
    <recommendedName>
        <fullName evidence="2">histidine kinase</fullName>
        <ecNumber evidence="2">2.7.13.3</ecNumber>
    </recommendedName>
</protein>
<comment type="catalytic activity">
    <reaction evidence="1">
        <text>ATP + protein L-histidine = ADP + protein N-phospho-L-histidine.</text>
        <dbReference type="EC" id="2.7.13.3"/>
    </reaction>
</comment>
<dbReference type="SUPFAM" id="SSF55785">
    <property type="entry name" value="PYP-like sensor domain (PAS domain)"/>
    <property type="match status" value="1"/>
</dbReference>
<dbReference type="Gene3D" id="3.30.450.20">
    <property type="entry name" value="PAS domain"/>
    <property type="match status" value="1"/>
</dbReference>
<keyword evidence="7" id="KW-0067">ATP-binding</keyword>
<dbReference type="EMBL" id="JADZLT010000049">
    <property type="protein sequence ID" value="MBH0237969.1"/>
    <property type="molecule type" value="Genomic_DNA"/>
</dbReference>
<keyword evidence="10" id="KW-1185">Reference proteome</keyword>
<accession>A0A931MZE4</accession>
<dbReference type="GO" id="GO:0005524">
    <property type="term" value="F:ATP binding"/>
    <property type="evidence" value="ECO:0007669"/>
    <property type="project" value="UniProtKB-KW"/>
</dbReference>
<feature type="domain" description="Signal transduction histidine kinase HWE region" evidence="8">
    <location>
        <begin position="144"/>
        <end position="224"/>
    </location>
</feature>
<keyword evidence="4" id="KW-0808">Transferase</keyword>
<dbReference type="EC" id="2.7.13.3" evidence="2"/>
<evidence type="ECO:0000313" key="9">
    <source>
        <dbReference type="EMBL" id="MBH0237969.1"/>
    </source>
</evidence>
<dbReference type="InterPro" id="IPR011102">
    <property type="entry name" value="Sig_transdc_His_kinase_HWE"/>
</dbReference>
<gene>
    <name evidence="9" type="ORF">I5731_09070</name>
</gene>
<dbReference type="Pfam" id="PF08448">
    <property type="entry name" value="PAS_4"/>
    <property type="match status" value="1"/>
</dbReference>
<evidence type="ECO:0000256" key="7">
    <source>
        <dbReference type="ARBA" id="ARBA00022840"/>
    </source>
</evidence>
<dbReference type="SUPFAM" id="SSF55874">
    <property type="entry name" value="ATPase domain of HSP90 chaperone/DNA topoisomerase II/histidine kinase"/>
    <property type="match status" value="1"/>
</dbReference>
<keyword evidence="6" id="KW-0418">Kinase</keyword>
<dbReference type="PANTHER" id="PTHR41523:SF8">
    <property type="entry name" value="ETHYLENE RESPONSE SENSOR PROTEIN"/>
    <property type="match status" value="1"/>
</dbReference>
<reference evidence="9" key="1">
    <citation type="submission" date="2020-12" db="EMBL/GenBank/DDBJ databases">
        <title>Methylobrevis albus sp. nov., isolated from fresh water lack sediment.</title>
        <authorList>
            <person name="Zou Q."/>
        </authorList>
    </citation>
    <scope>NUCLEOTIDE SEQUENCE</scope>
    <source>
        <strain evidence="9">L22</strain>
    </source>
</reference>
<evidence type="ECO:0000256" key="1">
    <source>
        <dbReference type="ARBA" id="ARBA00000085"/>
    </source>
</evidence>
<dbReference type="PANTHER" id="PTHR41523">
    <property type="entry name" value="TWO-COMPONENT SYSTEM SENSOR PROTEIN"/>
    <property type="match status" value="1"/>
</dbReference>
<evidence type="ECO:0000256" key="3">
    <source>
        <dbReference type="ARBA" id="ARBA00022553"/>
    </source>
</evidence>
<dbReference type="Proteomes" id="UP000631694">
    <property type="component" value="Unassembled WGS sequence"/>
</dbReference>
<sequence>MNMDDLYRLLRTGHVQAQGIVDTVTDPLLVLDESLNVVTASRSFFETFKVGRYETIGQPLNGLGNGQWDIPELRRLLLEVIPKTTAVIDYEVQHEFPALGKRTMLLTARMLHHPDSSSHSMLLSIVDATERHRRESSRDMLFNEIRHRMKNLLSVAQSIGRQTTTEGRTAEEYRDDFLGRFGALVAAHELAFARHDGTGLQQLLERVLAPYTVNSDAVVIEPGAVVELSSHQLTSLSMVLHELATNAVKYGALSAAGGQVRVRWEVAADSGDLTLSWIERGGPPVTAPTKKGFGTSLIHSTTAYNLGGEVRQEFAADGLETDIVVPLRNTSPSP</sequence>
<evidence type="ECO:0000256" key="5">
    <source>
        <dbReference type="ARBA" id="ARBA00022741"/>
    </source>
</evidence>
<proteinExistence type="predicted"/>
<evidence type="ECO:0000256" key="4">
    <source>
        <dbReference type="ARBA" id="ARBA00022679"/>
    </source>
</evidence>
<dbReference type="AlphaFoldDB" id="A0A931MZE4"/>
<evidence type="ECO:0000256" key="2">
    <source>
        <dbReference type="ARBA" id="ARBA00012438"/>
    </source>
</evidence>
<evidence type="ECO:0000259" key="8">
    <source>
        <dbReference type="SMART" id="SM00911"/>
    </source>
</evidence>
<keyword evidence="5" id="KW-0547">Nucleotide-binding</keyword>
<dbReference type="InterPro" id="IPR036890">
    <property type="entry name" value="HATPase_C_sf"/>
</dbReference>
<organism evidence="9 10">
    <name type="scientific">Methylobrevis albus</name>
    <dbReference type="NCBI Taxonomy" id="2793297"/>
    <lineage>
        <taxon>Bacteria</taxon>
        <taxon>Pseudomonadati</taxon>
        <taxon>Pseudomonadota</taxon>
        <taxon>Alphaproteobacteria</taxon>
        <taxon>Hyphomicrobiales</taxon>
        <taxon>Pleomorphomonadaceae</taxon>
        <taxon>Methylobrevis</taxon>
    </lineage>
</organism>
<keyword evidence="3" id="KW-0597">Phosphoprotein</keyword>
<dbReference type="Pfam" id="PF07536">
    <property type="entry name" value="HWE_HK"/>
    <property type="match status" value="1"/>
</dbReference>
<dbReference type="SMART" id="SM00911">
    <property type="entry name" value="HWE_HK"/>
    <property type="match status" value="1"/>
</dbReference>
<evidence type="ECO:0000313" key="10">
    <source>
        <dbReference type="Proteomes" id="UP000631694"/>
    </source>
</evidence>